<dbReference type="HOGENOM" id="CLU_042738_0_0_1"/>
<dbReference type="eggNOG" id="KOG1398">
    <property type="taxonomic scope" value="Eukaryota"/>
</dbReference>
<evidence type="ECO:0000313" key="3">
    <source>
        <dbReference type="Proteomes" id="UP000019132"/>
    </source>
</evidence>
<sequence length="492" mass="55638">MERVYSAFFTVDRSKKETPPLTAEALEKHNERTQGSSHAKKARSTEDDARPSLDANGPLAHRPYGHDATTREQRRGKPNNRRRIQDDEDESEYADARRRDLTQLTFNYAYVKRDVKAAFKAALRVFLYAYGAKAFTALLLASRKFSSLEYGYVDAVRLLLRVDTIRFGAFFGSLVGVFRLTEIAARLARAKKDQTNLAIAGAVSGLTLLVDSKARRNTISLYIFVRFLDVVGRHLTATGVLPDWKYSPEFLFAASNSAIMYAFIFEPMLLPKSYYNWILNIGAVTDHGLAYTLRERLEKVVDANGSPIPFRVCQPHYHMESCTTHGVKEWIGGLGRAAQVYLPVHILPALIFRFSQIKAAPISSAARVSYAALCSCLFLTSYQTVVKLVMCAIRNTFHRDFSIGGWIAGFSTGAALFLENRKRRAELMLYCLSRALDIVWRLLKRRGLVRYVQHSEVALFSLSMAGIMSSPPEHFKPTYLRILRFVFGRDII</sequence>
<dbReference type="EnsemblProtists" id="PYU1_T000794">
    <property type="protein sequence ID" value="PYU1_T000794"/>
    <property type="gene ID" value="PYU1_G000794"/>
</dbReference>
<dbReference type="Proteomes" id="UP000019132">
    <property type="component" value="Unassembled WGS sequence"/>
</dbReference>
<evidence type="ECO:0000313" key="2">
    <source>
        <dbReference type="EnsemblProtists" id="PYU1_T000794"/>
    </source>
</evidence>
<dbReference type="OMA" id="FGHICKP"/>
<dbReference type="EMBL" id="GL376620">
    <property type="status" value="NOT_ANNOTATED_CDS"/>
    <property type="molecule type" value="Genomic_DNA"/>
</dbReference>
<reference evidence="3" key="1">
    <citation type="journal article" date="2010" name="Genome Biol.">
        <title>Genome sequence of the necrotrophic plant pathogen Pythium ultimum reveals original pathogenicity mechanisms and effector repertoire.</title>
        <authorList>
            <person name="Levesque C.A."/>
            <person name="Brouwer H."/>
            <person name="Cano L."/>
            <person name="Hamilton J.P."/>
            <person name="Holt C."/>
            <person name="Huitema E."/>
            <person name="Raffaele S."/>
            <person name="Robideau G.P."/>
            <person name="Thines M."/>
            <person name="Win J."/>
            <person name="Zerillo M.M."/>
            <person name="Beakes G.W."/>
            <person name="Boore J.L."/>
            <person name="Busam D."/>
            <person name="Dumas B."/>
            <person name="Ferriera S."/>
            <person name="Fuerstenberg S.I."/>
            <person name="Gachon C.M."/>
            <person name="Gaulin E."/>
            <person name="Govers F."/>
            <person name="Grenville-Briggs L."/>
            <person name="Horner N."/>
            <person name="Hostetler J."/>
            <person name="Jiang R.H."/>
            <person name="Johnson J."/>
            <person name="Krajaejun T."/>
            <person name="Lin H."/>
            <person name="Meijer H.J."/>
            <person name="Moore B."/>
            <person name="Morris P."/>
            <person name="Phuntmart V."/>
            <person name="Puiu D."/>
            <person name="Shetty J."/>
            <person name="Stajich J.E."/>
            <person name="Tripathy S."/>
            <person name="Wawra S."/>
            <person name="van West P."/>
            <person name="Whitty B.R."/>
            <person name="Coutinho P.M."/>
            <person name="Henrissat B."/>
            <person name="Martin F."/>
            <person name="Thomas P.D."/>
            <person name="Tyler B.M."/>
            <person name="De Vries R.P."/>
            <person name="Kamoun S."/>
            <person name="Yandell M."/>
            <person name="Tisserat N."/>
            <person name="Buell C.R."/>
        </authorList>
    </citation>
    <scope>NUCLEOTIDE SEQUENCE</scope>
    <source>
        <strain evidence="3">DAOM:BR144</strain>
    </source>
</reference>
<feature type="compositionally biased region" description="Basic and acidic residues" evidence="1">
    <location>
        <begin position="64"/>
        <end position="75"/>
    </location>
</feature>
<evidence type="ECO:0000256" key="1">
    <source>
        <dbReference type="SAM" id="MobiDB-lite"/>
    </source>
</evidence>
<accession>K3W753</accession>
<protein>
    <recommendedName>
        <fullName evidence="4">Transmembrane protein 135 N-terminal domain-containing protein</fullName>
    </recommendedName>
</protein>
<feature type="region of interest" description="Disordered" evidence="1">
    <location>
        <begin position="1"/>
        <end position="94"/>
    </location>
</feature>
<dbReference type="AlphaFoldDB" id="K3W753"/>
<name>K3W753_GLOUD</name>
<organism evidence="2 3">
    <name type="scientific">Globisporangium ultimum (strain ATCC 200006 / CBS 805.95 / DAOM BR144)</name>
    <name type="common">Pythium ultimum</name>
    <dbReference type="NCBI Taxonomy" id="431595"/>
    <lineage>
        <taxon>Eukaryota</taxon>
        <taxon>Sar</taxon>
        <taxon>Stramenopiles</taxon>
        <taxon>Oomycota</taxon>
        <taxon>Peronosporomycetes</taxon>
        <taxon>Pythiales</taxon>
        <taxon>Pythiaceae</taxon>
        <taxon>Globisporangium</taxon>
    </lineage>
</organism>
<dbReference type="PANTHER" id="PTHR12459">
    <property type="entry name" value="TRANSMEMBRANE PROTEIN 135-RELATED"/>
    <property type="match status" value="1"/>
</dbReference>
<reference evidence="3" key="2">
    <citation type="submission" date="2010-04" db="EMBL/GenBank/DDBJ databases">
        <authorList>
            <person name="Buell R."/>
            <person name="Hamilton J."/>
            <person name="Hostetler J."/>
        </authorList>
    </citation>
    <scope>NUCLEOTIDE SEQUENCE [LARGE SCALE GENOMIC DNA]</scope>
    <source>
        <strain evidence="3">DAOM:BR144</strain>
    </source>
</reference>
<proteinExistence type="predicted"/>
<dbReference type="InterPro" id="IPR026749">
    <property type="entry name" value="Tmem135"/>
</dbReference>
<dbReference type="PANTHER" id="PTHR12459:SF15">
    <property type="entry name" value="TRANSMEMBRANE PROTEIN 135"/>
    <property type="match status" value="1"/>
</dbReference>
<evidence type="ECO:0008006" key="4">
    <source>
        <dbReference type="Google" id="ProtNLM"/>
    </source>
</evidence>
<dbReference type="InParanoid" id="K3W753"/>
<keyword evidence="3" id="KW-1185">Reference proteome</keyword>
<reference evidence="2" key="3">
    <citation type="submission" date="2015-02" db="UniProtKB">
        <authorList>
            <consortium name="EnsemblProtists"/>
        </authorList>
    </citation>
    <scope>IDENTIFICATION</scope>
    <source>
        <strain evidence="2">DAOM BR144</strain>
    </source>
</reference>
<dbReference type="VEuPathDB" id="FungiDB:PYU1_G000794"/>